<proteinExistence type="inferred from homology"/>
<dbReference type="PANTHER" id="PTHR12482:SF62">
    <property type="entry name" value="LIPASE ROG1-RELATED"/>
    <property type="match status" value="1"/>
</dbReference>
<dbReference type="Pfam" id="PF05057">
    <property type="entry name" value="DUF676"/>
    <property type="match status" value="1"/>
</dbReference>
<dbReference type="Gene3D" id="3.40.50.1820">
    <property type="entry name" value="alpha/beta hydrolase"/>
    <property type="match status" value="1"/>
</dbReference>
<feature type="transmembrane region" description="Helical" evidence="2">
    <location>
        <begin position="278"/>
        <end position="299"/>
    </location>
</feature>
<keyword evidence="2" id="KW-0472">Membrane</keyword>
<organism evidence="4 5">
    <name type="scientific">Marasmius tenuissimus</name>
    <dbReference type="NCBI Taxonomy" id="585030"/>
    <lineage>
        <taxon>Eukaryota</taxon>
        <taxon>Fungi</taxon>
        <taxon>Dikarya</taxon>
        <taxon>Basidiomycota</taxon>
        <taxon>Agaricomycotina</taxon>
        <taxon>Agaricomycetes</taxon>
        <taxon>Agaricomycetidae</taxon>
        <taxon>Agaricales</taxon>
        <taxon>Marasmiineae</taxon>
        <taxon>Marasmiaceae</taxon>
        <taxon>Marasmius</taxon>
    </lineage>
</organism>
<dbReference type="Proteomes" id="UP001437256">
    <property type="component" value="Unassembled WGS sequence"/>
</dbReference>
<keyword evidence="5" id="KW-1185">Reference proteome</keyword>
<dbReference type="SUPFAM" id="SSF53474">
    <property type="entry name" value="alpha/beta-Hydrolases"/>
    <property type="match status" value="1"/>
</dbReference>
<protein>
    <recommendedName>
        <fullName evidence="3">DUF676 domain-containing protein</fullName>
    </recommendedName>
</protein>
<keyword evidence="2" id="KW-1133">Transmembrane helix</keyword>
<evidence type="ECO:0000256" key="2">
    <source>
        <dbReference type="SAM" id="Phobius"/>
    </source>
</evidence>
<dbReference type="EMBL" id="JBBXMP010000209">
    <property type="protein sequence ID" value="KAL0059748.1"/>
    <property type="molecule type" value="Genomic_DNA"/>
</dbReference>
<evidence type="ECO:0000256" key="1">
    <source>
        <dbReference type="ARBA" id="ARBA00007920"/>
    </source>
</evidence>
<comment type="similarity">
    <text evidence="1">Belongs to the putative lipase ROG1 family.</text>
</comment>
<accession>A0ABR2ZG49</accession>
<gene>
    <name evidence="4" type="ORF">AAF712_013508</name>
</gene>
<evidence type="ECO:0000313" key="5">
    <source>
        <dbReference type="Proteomes" id="UP001437256"/>
    </source>
</evidence>
<dbReference type="InterPro" id="IPR007751">
    <property type="entry name" value="DUF676_lipase-like"/>
</dbReference>
<evidence type="ECO:0000259" key="3">
    <source>
        <dbReference type="Pfam" id="PF05057"/>
    </source>
</evidence>
<reference evidence="4 5" key="1">
    <citation type="submission" date="2024-05" db="EMBL/GenBank/DDBJ databases">
        <title>A draft genome resource for the thread blight pathogen Marasmius tenuissimus strain MS-2.</title>
        <authorList>
            <person name="Yulfo-Soto G.E."/>
            <person name="Baruah I.K."/>
            <person name="Amoako-Attah I."/>
            <person name="Bukari Y."/>
            <person name="Meinhardt L.W."/>
            <person name="Bailey B.A."/>
            <person name="Cohen S.P."/>
        </authorList>
    </citation>
    <scope>NUCLEOTIDE SEQUENCE [LARGE SCALE GENOMIC DNA]</scope>
    <source>
        <strain evidence="4 5">MS-2</strain>
    </source>
</reference>
<dbReference type="PANTHER" id="PTHR12482">
    <property type="entry name" value="LIPASE ROG1-RELATED-RELATED"/>
    <property type="match status" value="1"/>
</dbReference>
<name>A0ABR2ZG49_9AGAR</name>
<feature type="domain" description="DUF676" evidence="3">
    <location>
        <begin position="3"/>
        <end position="201"/>
    </location>
</feature>
<dbReference type="InterPro" id="IPR029058">
    <property type="entry name" value="AB_hydrolase_fold"/>
</dbReference>
<dbReference type="InterPro" id="IPR044294">
    <property type="entry name" value="Lipase-like"/>
</dbReference>
<evidence type="ECO:0000313" key="4">
    <source>
        <dbReference type="EMBL" id="KAL0059748.1"/>
    </source>
</evidence>
<sequence length="427" mass="48244">MSVHLLVLVHGMWGNPTHLQELERIAKEKEVETDTTLHVMLAKTNAEDSTYDGIDWGGERVAQEVIDEVEQLAEDGKKVDKFSITGYSLGGLVSRYVVGILYQKGFFKDVTPMNFNTIATPHLGLPRYPSILSMLSNALGPRLLSRTGEQFYCADSWSNTGKPLLEVMADPERVFYRALASFQQVRIYANAVYDTTVPFVTAAIEVDDPFADHATNGIEIEYEDNYSRVISSYSLPPVPPAPTPKPTVLTKDWFEQRRTKPKRPFLPPFLRFRFPVNILFYALIPLLIPTVATLVIIRFTKASRKSRQRIKALEKDSRSTESLAQTLARLEHDMEEAVVELIEEPQRPMTAKEVDEGGPRDEKPAVLSPLQRKMAGQLNTLPIKKHFAFLDAVFNSHGSIIMRDVKRFKFQIIGEGVVRHWSDSLAV</sequence>
<keyword evidence="2" id="KW-0812">Transmembrane</keyword>
<comment type="caution">
    <text evidence="4">The sequence shown here is derived from an EMBL/GenBank/DDBJ whole genome shotgun (WGS) entry which is preliminary data.</text>
</comment>